<dbReference type="AlphaFoldDB" id="A0A843ATG7"/>
<comment type="caution">
    <text evidence="1">The sequence shown here is derived from an EMBL/GenBank/DDBJ whole genome shotgun (WGS) entry which is preliminary data.</text>
</comment>
<gene>
    <name evidence="1" type="ORF">ISP06_03555</name>
</gene>
<reference evidence="1" key="1">
    <citation type="submission" date="2020-10" db="EMBL/GenBank/DDBJ databases">
        <title>Dehalococcoides mccartyi of a TCE/Cr reducing biochatode.</title>
        <authorList>
            <person name="Matturro B."/>
        </authorList>
    </citation>
    <scope>NUCLEOTIDE SEQUENCE</scope>
    <source>
        <strain evidence="1">Bin2</strain>
    </source>
</reference>
<organism evidence="1 2">
    <name type="scientific">Methanobacterium formicicum</name>
    <dbReference type="NCBI Taxonomy" id="2162"/>
    <lineage>
        <taxon>Archaea</taxon>
        <taxon>Methanobacteriati</taxon>
        <taxon>Methanobacteriota</taxon>
        <taxon>Methanomada group</taxon>
        <taxon>Methanobacteria</taxon>
        <taxon>Methanobacteriales</taxon>
        <taxon>Methanobacteriaceae</taxon>
        <taxon>Methanobacterium</taxon>
    </lineage>
</organism>
<protein>
    <submittedName>
        <fullName evidence="1">Uncharacterized protein</fullName>
    </submittedName>
</protein>
<accession>A0A843ATG7</accession>
<dbReference type="EMBL" id="JADIIL010000014">
    <property type="protein sequence ID" value="MBF4474534.1"/>
    <property type="molecule type" value="Genomic_DNA"/>
</dbReference>
<name>A0A843ATG7_METFO</name>
<evidence type="ECO:0000313" key="2">
    <source>
        <dbReference type="Proteomes" id="UP000606900"/>
    </source>
</evidence>
<evidence type="ECO:0000313" key="1">
    <source>
        <dbReference type="EMBL" id="MBF4474534.1"/>
    </source>
</evidence>
<proteinExistence type="predicted"/>
<dbReference type="Proteomes" id="UP000606900">
    <property type="component" value="Unassembled WGS sequence"/>
</dbReference>
<sequence length="159" mass="18573">MYPDLDESIKKALDAAKTDKTLNVPILQHYTILFPGQNVQTPQPRRIMIYNYDNGLDSTGYDSDERKVYYILEVGIKKVNYLEAQKLSRDVTTAIIKVLRKSQLFEKYSQYMDVEKITPEYDKHLTLIKAHVQLAFRVTEDYGVEEEEFDTINLNVEVE</sequence>
<dbReference type="RefSeq" id="WP_276698544.1">
    <property type="nucleotide sequence ID" value="NZ_JADIIL010000014.1"/>
</dbReference>